<proteinExistence type="inferred from homology"/>
<dbReference type="Pfam" id="PF00126">
    <property type="entry name" value="HTH_1"/>
    <property type="match status" value="1"/>
</dbReference>
<dbReference type="PANTHER" id="PTHR30293:SF2">
    <property type="entry name" value="TRANSCRIPTIONAL ACTIVATOR PROTEIN NHAR"/>
    <property type="match status" value="1"/>
</dbReference>
<evidence type="ECO:0000256" key="1">
    <source>
        <dbReference type="ARBA" id="ARBA00009437"/>
    </source>
</evidence>
<keyword evidence="2" id="KW-0805">Transcription regulation</keyword>
<dbReference type="Proteomes" id="UP000243451">
    <property type="component" value="Unassembled WGS sequence"/>
</dbReference>
<dbReference type="Gene3D" id="3.40.190.290">
    <property type="match status" value="1"/>
</dbReference>
<evidence type="ECO:0000313" key="8">
    <source>
        <dbReference type="Proteomes" id="UP000243451"/>
    </source>
</evidence>
<evidence type="ECO:0000259" key="6">
    <source>
        <dbReference type="PROSITE" id="PS50931"/>
    </source>
</evidence>
<comment type="similarity">
    <text evidence="1">Belongs to the LysR transcriptional regulatory family.</text>
</comment>
<dbReference type="Pfam" id="PF03466">
    <property type="entry name" value="LysR_substrate"/>
    <property type="match status" value="1"/>
</dbReference>
<dbReference type="GO" id="GO:0003677">
    <property type="term" value="F:DNA binding"/>
    <property type="evidence" value="ECO:0007669"/>
    <property type="project" value="UniProtKB-KW"/>
</dbReference>
<keyword evidence="3" id="KW-0238">DNA-binding</keyword>
<dbReference type="SUPFAM" id="SSF46785">
    <property type="entry name" value="Winged helix' DNA-binding domain"/>
    <property type="match status" value="1"/>
</dbReference>
<evidence type="ECO:0000256" key="5">
    <source>
        <dbReference type="ARBA" id="ARBA00023163"/>
    </source>
</evidence>
<dbReference type="Gene3D" id="1.10.10.10">
    <property type="entry name" value="Winged helix-like DNA-binding domain superfamily/Winged helix DNA-binding domain"/>
    <property type="match status" value="1"/>
</dbReference>
<dbReference type="InterPro" id="IPR036390">
    <property type="entry name" value="WH_DNA-bd_sf"/>
</dbReference>
<dbReference type="PANTHER" id="PTHR30293">
    <property type="entry name" value="TRANSCRIPTIONAL REGULATORY PROTEIN NAC-RELATED"/>
    <property type="match status" value="1"/>
</dbReference>
<evidence type="ECO:0000256" key="3">
    <source>
        <dbReference type="ARBA" id="ARBA00023125"/>
    </source>
</evidence>
<accession>A0A2P4EW32</accession>
<dbReference type="EMBL" id="PPSK01000006">
    <property type="protein sequence ID" value="POB03831.1"/>
    <property type="molecule type" value="Genomic_DNA"/>
</dbReference>
<sequence length="305" mass="33811">MEHLNLRHLHYFWMIARSGSIVRAAESLDLSPQTLSGQLATLEATLGSALFKRANRSLQLTDFGKTVFAYADDIFQSVQSLTDILQQPPEERPLNLSVGIAASIHKLIAYHLTEPALALPRPVHLVCQTGETGQLLKQLGQRELDILLTDRQPDFKDAGQFRATRLASSSISLFATPELGARLRPGFPQSLDRQPFLTTSINAPYINELMNWFATMRIRINVVAEVDDSALIKVFGRQGLGYFAAPTVISDEVCRQYEVECIGSIEEVRETLYAVTRARSSGNAAVTALLKARPELDDSIEKTDL</sequence>
<dbReference type="InterPro" id="IPR036388">
    <property type="entry name" value="WH-like_DNA-bd_sf"/>
</dbReference>
<keyword evidence="5" id="KW-0804">Transcription</keyword>
<organism evidence="7 8">
    <name type="scientific">Halopseudomonas oceani</name>
    <dbReference type="NCBI Taxonomy" id="1708783"/>
    <lineage>
        <taxon>Bacteria</taxon>
        <taxon>Pseudomonadati</taxon>
        <taxon>Pseudomonadota</taxon>
        <taxon>Gammaproteobacteria</taxon>
        <taxon>Pseudomonadales</taxon>
        <taxon>Pseudomonadaceae</taxon>
        <taxon>Halopseudomonas</taxon>
    </lineage>
</organism>
<gene>
    <name evidence="7" type="ORF">C1949_09010</name>
</gene>
<dbReference type="GO" id="GO:2000142">
    <property type="term" value="P:regulation of DNA-templated transcription initiation"/>
    <property type="evidence" value="ECO:0007669"/>
    <property type="project" value="TreeGrafter"/>
</dbReference>
<dbReference type="OrthoDB" id="464481at2"/>
<reference evidence="7 8" key="1">
    <citation type="submission" date="2018-01" db="EMBL/GenBank/DDBJ databases">
        <title>Draft genome of the type strain Pseudomonas oceani DSM 100277 isolated from the deep water in Okinawa trough, northwestern Pacific Ocean.</title>
        <authorList>
            <person name="Gomila M."/>
            <person name="Mulet M."/>
            <person name="Garcia-Valdes E."/>
            <person name="Lalucat J."/>
        </authorList>
    </citation>
    <scope>NUCLEOTIDE SEQUENCE [LARGE SCALE GENOMIC DNA]</scope>
    <source>
        <strain evidence="7 8">DSM 100277</strain>
    </source>
</reference>
<dbReference type="InterPro" id="IPR005119">
    <property type="entry name" value="LysR_subst-bd"/>
</dbReference>
<feature type="domain" description="HTH lysR-type" evidence="6">
    <location>
        <begin position="4"/>
        <end position="61"/>
    </location>
</feature>
<dbReference type="FunFam" id="1.10.10.10:FF:000001">
    <property type="entry name" value="LysR family transcriptional regulator"/>
    <property type="match status" value="1"/>
</dbReference>
<keyword evidence="8" id="KW-1185">Reference proteome</keyword>
<keyword evidence="4" id="KW-0010">Activator</keyword>
<evidence type="ECO:0000256" key="4">
    <source>
        <dbReference type="ARBA" id="ARBA00023159"/>
    </source>
</evidence>
<evidence type="ECO:0000256" key="2">
    <source>
        <dbReference type="ARBA" id="ARBA00023015"/>
    </source>
</evidence>
<dbReference type="PROSITE" id="PS50931">
    <property type="entry name" value="HTH_LYSR"/>
    <property type="match status" value="1"/>
</dbReference>
<evidence type="ECO:0000313" key="7">
    <source>
        <dbReference type="EMBL" id="POB03831.1"/>
    </source>
</evidence>
<dbReference type="SUPFAM" id="SSF53850">
    <property type="entry name" value="Periplasmic binding protein-like II"/>
    <property type="match status" value="1"/>
</dbReference>
<dbReference type="GO" id="GO:0003700">
    <property type="term" value="F:DNA-binding transcription factor activity"/>
    <property type="evidence" value="ECO:0007669"/>
    <property type="project" value="InterPro"/>
</dbReference>
<protein>
    <submittedName>
        <fullName evidence="7">LysR family transcriptional regulator</fullName>
    </submittedName>
</protein>
<name>A0A2P4EW32_9GAMM</name>
<dbReference type="RefSeq" id="WP_104738146.1">
    <property type="nucleotide sequence ID" value="NZ_BMHR01000007.1"/>
</dbReference>
<comment type="caution">
    <text evidence="7">The sequence shown here is derived from an EMBL/GenBank/DDBJ whole genome shotgun (WGS) entry which is preliminary data.</text>
</comment>
<dbReference type="AlphaFoldDB" id="A0A2P4EW32"/>
<dbReference type="InterPro" id="IPR000847">
    <property type="entry name" value="LysR_HTH_N"/>
</dbReference>